<gene>
    <name evidence="8" type="primary">rng</name>
    <name evidence="8" type="ORF">PMF13cell1_04004</name>
</gene>
<reference evidence="8 9" key="1">
    <citation type="submission" date="2019-01" db="EMBL/GenBank/DDBJ databases">
        <title>PMF-metabolizing Aryl O-demethylase.</title>
        <authorList>
            <person name="Kim M."/>
        </authorList>
    </citation>
    <scope>NUCLEOTIDE SEQUENCE [LARGE SCALE GENOMIC DNA]</scope>
    <source>
        <strain evidence="8 9">PMF1</strain>
    </source>
</reference>
<feature type="coiled-coil region" evidence="6">
    <location>
        <begin position="171"/>
        <end position="198"/>
    </location>
</feature>
<dbReference type="GO" id="GO:0005737">
    <property type="term" value="C:cytoplasm"/>
    <property type="evidence" value="ECO:0007669"/>
    <property type="project" value="TreeGrafter"/>
</dbReference>
<dbReference type="EC" id="3.1.26.-" evidence="8"/>
<proteinExistence type="predicted"/>
<dbReference type="InterPro" id="IPR004659">
    <property type="entry name" value="RNase_E/G"/>
</dbReference>
<evidence type="ECO:0000256" key="2">
    <source>
        <dbReference type="ARBA" id="ARBA00022723"/>
    </source>
</evidence>
<dbReference type="GO" id="GO:0004540">
    <property type="term" value="F:RNA nuclease activity"/>
    <property type="evidence" value="ECO:0007669"/>
    <property type="project" value="InterPro"/>
</dbReference>
<dbReference type="KEGG" id="bpro:PMF13cell1_04004"/>
<feature type="domain" description="RNA-binding protein AU-1/Ribonuclease E/G" evidence="7">
    <location>
        <begin position="121"/>
        <end position="387"/>
    </location>
</feature>
<dbReference type="SUPFAM" id="SSF50249">
    <property type="entry name" value="Nucleic acid-binding proteins"/>
    <property type="match status" value="1"/>
</dbReference>
<dbReference type="Pfam" id="PF10150">
    <property type="entry name" value="RNase_E_G"/>
    <property type="match status" value="1"/>
</dbReference>
<keyword evidence="5" id="KW-0694">RNA-binding</keyword>
<accession>A0A4V0Z7Y7</accession>
<evidence type="ECO:0000256" key="6">
    <source>
        <dbReference type="SAM" id="Coils"/>
    </source>
</evidence>
<organism evidence="8 9">
    <name type="scientific">Blautia producta</name>
    <dbReference type="NCBI Taxonomy" id="33035"/>
    <lineage>
        <taxon>Bacteria</taxon>
        <taxon>Bacillati</taxon>
        <taxon>Bacillota</taxon>
        <taxon>Clostridia</taxon>
        <taxon>Lachnospirales</taxon>
        <taxon>Lachnospiraceae</taxon>
        <taxon>Blautia</taxon>
    </lineage>
</organism>
<dbReference type="InterPro" id="IPR019307">
    <property type="entry name" value="RNA-bd_AU-1/RNase_E/G"/>
</dbReference>
<dbReference type="GO" id="GO:0016787">
    <property type="term" value="F:hydrolase activity"/>
    <property type="evidence" value="ECO:0007669"/>
    <property type="project" value="UniProtKB-KW"/>
</dbReference>
<comment type="cofactor">
    <cofactor evidence="1">
        <name>Mg(2+)</name>
        <dbReference type="ChEBI" id="CHEBI:18420"/>
    </cofactor>
</comment>
<evidence type="ECO:0000256" key="3">
    <source>
        <dbReference type="ARBA" id="ARBA00022801"/>
    </source>
</evidence>
<dbReference type="CDD" id="cd04453">
    <property type="entry name" value="S1_RNase_E"/>
    <property type="match status" value="1"/>
</dbReference>
<dbReference type="GO" id="GO:0046872">
    <property type="term" value="F:metal ion binding"/>
    <property type="evidence" value="ECO:0007669"/>
    <property type="project" value="UniProtKB-KW"/>
</dbReference>
<dbReference type="EMBL" id="CP035945">
    <property type="protein sequence ID" value="QBE98438.1"/>
    <property type="molecule type" value="Genomic_DNA"/>
</dbReference>
<dbReference type="AlphaFoldDB" id="A0A4V0Z7Y7"/>
<dbReference type="Proteomes" id="UP000289794">
    <property type="component" value="Chromosome"/>
</dbReference>
<keyword evidence="4" id="KW-0460">Magnesium</keyword>
<keyword evidence="6" id="KW-0175">Coiled coil</keyword>
<keyword evidence="2" id="KW-0479">Metal-binding</keyword>
<keyword evidence="3 8" id="KW-0378">Hydrolase</keyword>
<evidence type="ECO:0000313" key="9">
    <source>
        <dbReference type="Proteomes" id="UP000289794"/>
    </source>
</evidence>
<dbReference type="InterPro" id="IPR012340">
    <property type="entry name" value="NA-bd_OB-fold"/>
</dbReference>
<dbReference type="GO" id="GO:0006364">
    <property type="term" value="P:rRNA processing"/>
    <property type="evidence" value="ECO:0007669"/>
    <property type="project" value="TreeGrafter"/>
</dbReference>
<dbReference type="PANTHER" id="PTHR30001">
    <property type="entry name" value="RIBONUCLEASE"/>
    <property type="match status" value="1"/>
</dbReference>
<evidence type="ECO:0000256" key="4">
    <source>
        <dbReference type="ARBA" id="ARBA00022842"/>
    </source>
</evidence>
<evidence type="ECO:0000256" key="5">
    <source>
        <dbReference type="ARBA" id="ARBA00022884"/>
    </source>
</evidence>
<dbReference type="Gene3D" id="2.40.50.140">
    <property type="entry name" value="Nucleic acid-binding proteins"/>
    <property type="match status" value="1"/>
</dbReference>
<dbReference type="RefSeq" id="WP_130181864.1">
    <property type="nucleotide sequence ID" value="NZ_CP035945.1"/>
</dbReference>
<evidence type="ECO:0000313" key="8">
    <source>
        <dbReference type="EMBL" id="QBE98438.1"/>
    </source>
</evidence>
<sequence>MRKLSKLILTPMDISGRKRLTAALIQDRKVCQLDICRFEHKSILGNIYVGKVKNIAENIRAAFIEIADGIMCYYSMDEKSVPLYTNRKKSGKLKPGDELLVQVCRETIRGKLPCVTCDLNFPGRYLVVTAVWAMPGFSGKLNAEEKKRLKETLQPVLPKDAGVIVRTNSRNAAEEELLSELDRLLECLRQVKEKALTRTCFSLIYENQPEYLQVLQNVYEQDLEEIVTDNRELYEQVARYLEYYGMPAEKLRLYEDKLLPLSRLYSLETVLKEALSEKVWLKSGAFLVIQQTEAFVSIDVNTGKYTGKKDMQETFRKINLEAAKEIARQLRLRNLSGMILIDFINLKEQKDKNELLQTLQRYLNQDPVKGNVVDITKLNIVEVTRKKIRKSLAEELREEYQESVR</sequence>
<name>A0A4V0Z7Y7_9FIRM</name>
<dbReference type="PANTHER" id="PTHR30001:SF0">
    <property type="entry name" value="RIBONUCLEASE G"/>
    <property type="match status" value="1"/>
</dbReference>
<protein>
    <submittedName>
        <fullName evidence="8">Ribonuclease G</fullName>
        <ecNumber evidence="8">3.1.26.-</ecNumber>
    </submittedName>
</protein>
<evidence type="ECO:0000256" key="1">
    <source>
        <dbReference type="ARBA" id="ARBA00001946"/>
    </source>
</evidence>
<dbReference type="GO" id="GO:0003723">
    <property type="term" value="F:RNA binding"/>
    <property type="evidence" value="ECO:0007669"/>
    <property type="project" value="UniProtKB-KW"/>
</dbReference>
<evidence type="ECO:0000259" key="7">
    <source>
        <dbReference type="Pfam" id="PF10150"/>
    </source>
</evidence>